<reference evidence="10" key="1">
    <citation type="submission" date="2016-04" db="EMBL/GenBank/DDBJ databases">
        <authorList>
            <person name="Evans L.H."/>
            <person name="Alamgir A."/>
            <person name="Owens N."/>
            <person name="Weber N.D."/>
            <person name="Virtaneva K."/>
            <person name="Barbian K."/>
            <person name="Babar A."/>
            <person name="Rosenke K."/>
        </authorList>
    </citation>
    <scope>NUCLEOTIDE SEQUENCE [LARGE SCALE GENOMIC DNA]</scope>
    <source>
        <strain evidence="10">CBS 101.48</strain>
    </source>
</reference>
<keyword evidence="2 5" id="KW-0645">Protease</keyword>
<keyword evidence="3 5" id="KW-0378">Hydrolase</keyword>
<accession>A0A168PD05</accession>
<organism evidence="10">
    <name type="scientific">Absidia glauca</name>
    <name type="common">Pin mould</name>
    <dbReference type="NCBI Taxonomy" id="4829"/>
    <lineage>
        <taxon>Eukaryota</taxon>
        <taxon>Fungi</taxon>
        <taxon>Fungi incertae sedis</taxon>
        <taxon>Mucoromycota</taxon>
        <taxon>Mucoromycotina</taxon>
        <taxon>Mucoromycetes</taxon>
        <taxon>Mucorales</taxon>
        <taxon>Cunninghamellaceae</taxon>
        <taxon>Absidia</taxon>
    </lineage>
</organism>
<dbReference type="OrthoDB" id="206201at2759"/>
<dbReference type="InterPro" id="IPR050131">
    <property type="entry name" value="Peptidase_S8_subtilisin-like"/>
</dbReference>
<feature type="domain" description="Peptidase S8/S53" evidence="9">
    <location>
        <begin position="154"/>
        <end position="430"/>
    </location>
</feature>
<dbReference type="Gene3D" id="3.40.50.200">
    <property type="entry name" value="Peptidase S8/S53 domain"/>
    <property type="match status" value="1"/>
</dbReference>
<dbReference type="STRING" id="4829.A0A168PD05"/>
<keyword evidence="4 5" id="KW-0720">Serine protease</keyword>
<dbReference type="PROSITE" id="PS00138">
    <property type="entry name" value="SUBTILASE_SER"/>
    <property type="match status" value="1"/>
</dbReference>
<evidence type="ECO:0000256" key="1">
    <source>
        <dbReference type="ARBA" id="ARBA00011073"/>
    </source>
</evidence>
<proteinExistence type="inferred from homology"/>
<evidence type="ECO:0000256" key="2">
    <source>
        <dbReference type="ARBA" id="ARBA00022670"/>
    </source>
</evidence>
<dbReference type="GO" id="GO:0005615">
    <property type="term" value="C:extracellular space"/>
    <property type="evidence" value="ECO:0007669"/>
    <property type="project" value="TreeGrafter"/>
</dbReference>
<dbReference type="InterPro" id="IPR023827">
    <property type="entry name" value="Peptidase_S8_Asp-AS"/>
</dbReference>
<dbReference type="SUPFAM" id="SSF52743">
    <property type="entry name" value="Subtilisin-like"/>
    <property type="match status" value="1"/>
</dbReference>
<sequence length="482" mass="51492">MMSIHAILLSLLLITPWVTLVFSLQPPPPTYQRQHIAILDSSVDTSFLSTLSKRGKRDFKVLSFDDQTHILLGNFPHQHHKRQNGWLNVEPNQRVTIAGSSTRAASNETNTNGLNTTVPGPYAIQTDVPSWGLSRLSQRQLPLADAFGYPNEAGKGVDIYIVDSGVDVNHTDFNGRAVWGGNFVPGSPDVDENGHGTILAGIAAGTEYGVAKEANIIAVKCLSANGTGDIGTIIEGLHYILSRIQSGPQPPKAIVNLSLVAQKSAALNQATDALTRAGAIVVAAAGNYHEDDDPSKRNACNYSPASASTAISVGSTGRPHFLSVSLLVVAKLYRSLFIDDKDQFASFSNDGKCVDILAPGTSILSDTKTNASLANVKMWYSGTSYSAPHVAGVLALLSATNTTSDHYQVIQQLYSLATPDIIKNVTEGTANLLAFNGVETSQMSSSMESTKHRASDASAVVPVFFSAYASCLTLLSFWAWWL</sequence>
<keyword evidence="8" id="KW-0732">Signal</keyword>
<evidence type="ECO:0000256" key="8">
    <source>
        <dbReference type="SAM" id="SignalP"/>
    </source>
</evidence>
<gene>
    <name evidence="10" type="primary">ABSGL_07930.1 scaffold 9181</name>
</gene>
<dbReference type="Proteomes" id="UP000078561">
    <property type="component" value="Unassembled WGS sequence"/>
</dbReference>
<dbReference type="Pfam" id="PF00082">
    <property type="entry name" value="Peptidase_S8"/>
    <property type="match status" value="1"/>
</dbReference>
<dbReference type="PANTHER" id="PTHR43806:SF11">
    <property type="entry name" value="CEREVISIN-RELATED"/>
    <property type="match status" value="1"/>
</dbReference>
<evidence type="ECO:0000256" key="7">
    <source>
        <dbReference type="SAM" id="Phobius"/>
    </source>
</evidence>
<feature type="active site" description="Charge relay system" evidence="5">
    <location>
        <position position="384"/>
    </location>
</feature>
<feature type="active site" description="Charge relay system" evidence="5">
    <location>
        <position position="163"/>
    </location>
</feature>
<comment type="similarity">
    <text evidence="1 5 6">Belongs to the peptidase S8 family.</text>
</comment>
<feature type="active site" description="Charge relay system" evidence="5">
    <location>
        <position position="195"/>
    </location>
</feature>
<keyword evidence="11" id="KW-1185">Reference proteome</keyword>
<dbReference type="PROSITE" id="PS51892">
    <property type="entry name" value="SUBTILASE"/>
    <property type="match status" value="1"/>
</dbReference>
<evidence type="ECO:0000256" key="3">
    <source>
        <dbReference type="ARBA" id="ARBA00022801"/>
    </source>
</evidence>
<dbReference type="InterPro" id="IPR036852">
    <property type="entry name" value="Peptidase_S8/S53_dom_sf"/>
</dbReference>
<dbReference type="GO" id="GO:0004252">
    <property type="term" value="F:serine-type endopeptidase activity"/>
    <property type="evidence" value="ECO:0007669"/>
    <property type="project" value="UniProtKB-UniRule"/>
</dbReference>
<dbReference type="GO" id="GO:0006508">
    <property type="term" value="P:proteolysis"/>
    <property type="evidence" value="ECO:0007669"/>
    <property type="project" value="UniProtKB-KW"/>
</dbReference>
<dbReference type="EMBL" id="LT553674">
    <property type="protein sequence ID" value="SAM02167.1"/>
    <property type="molecule type" value="Genomic_DNA"/>
</dbReference>
<dbReference type="InterPro" id="IPR023828">
    <property type="entry name" value="Peptidase_S8_Ser-AS"/>
</dbReference>
<protein>
    <recommendedName>
        <fullName evidence="9">Peptidase S8/S53 domain-containing protein</fullName>
    </recommendedName>
</protein>
<dbReference type="OMA" id="FSAYASC"/>
<evidence type="ECO:0000313" key="11">
    <source>
        <dbReference type="Proteomes" id="UP000078561"/>
    </source>
</evidence>
<dbReference type="InterPro" id="IPR000209">
    <property type="entry name" value="Peptidase_S8/S53_dom"/>
</dbReference>
<dbReference type="InterPro" id="IPR015500">
    <property type="entry name" value="Peptidase_S8_subtilisin-rel"/>
</dbReference>
<dbReference type="AlphaFoldDB" id="A0A168PD05"/>
<name>A0A168PD05_ABSGL</name>
<feature type="signal peptide" evidence="8">
    <location>
        <begin position="1"/>
        <end position="23"/>
    </location>
</feature>
<dbReference type="PRINTS" id="PR00723">
    <property type="entry name" value="SUBTILISIN"/>
</dbReference>
<evidence type="ECO:0000259" key="9">
    <source>
        <dbReference type="Pfam" id="PF00082"/>
    </source>
</evidence>
<dbReference type="PANTHER" id="PTHR43806">
    <property type="entry name" value="PEPTIDASE S8"/>
    <property type="match status" value="1"/>
</dbReference>
<keyword evidence="7" id="KW-0472">Membrane</keyword>
<keyword evidence="7" id="KW-1133">Transmembrane helix</keyword>
<feature type="chain" id="PRO_5007899631" description="Peptidase S8/S53 domain-containing protein" evidence="8">
    <location>
        <begin position="24"/>
        <end position="482"/>
    </location>
</feature>
<dbReference type="InterPro" id="IPR034193">
    <property type="entry name" value="PCSK9_ProteinaseK-like"/>
</dbReference>
<keyword evidence="7" id="KW-0812">Transmembrane</keyword>
<dbReference type="InParanoid" id="A0A168PD05"/>
<evidence type="ECO:0000256" key="4">
    <source>
        <dbReference type="ARBA" id="ARBA00022825"/>
    </source>
</evidence>
<feature type="transmembrane region" description="Helical" evidence="7">
    <location>
        <begin position="459"/>
        <end position="481"/>
    </location>
</feature>
<dbReference type="CDD" id="cd04077">
    <property type="entry name" value="Peptidases_S8_PCSK9_ProteinaseK_like"/>
    <property type="match status" value="1"/>
</dbReference>
<evidence type="ECO:0000256" key="6">
    <source>
        <dbReference type="RuleBase" id="RU003355"/>
    </source>
</evidence>
<dbReference type="PROSITE" id="PS00136">
    <property type="entry name" value="SUBTILASE_ASP"/>
    <property type="match status" value="1"/>
</dbReference>
<evidence type="ECO:0000313" key="10">
    <source>
        <dbReference type="EMBL" id="SAM02167.1"/>
    </source>
</evidence>
<evidence type="ECO:0000256" key="5">
    <source>
        <dbReference type="PROSITE-ProRule" id="PRU01240"/>
    </source>
</evidence>